<dbReference type="PANTHER" id="PTHR43859:SF4">
    <property type="entry name" value="BUTANOATE--COA LIGASE AAE1-RELATED"/>
    <property type="match status" value="1"/>
</dbReference>
<comment type="similarity">
    <text evidence="1">Belongs to the ATP-dependent AMP-binding enzyme family.</text>
</comment>
<reference evidence="7 8" key="1">
    <citation type="submission" date="2021-12" db="EMBL/GenBank/DDBJ databases">
        <title>Discovery of the Pendulisporaceae a myxobacterial family with distinct sporulation behavior and unique specialized metabolism.</title>
        <authorList>
            <person name="Garcia R."/>
            <person name="Popoff A."/>
            <person name="Bader C.D."/>
            <person name="Loehr J."/>
            <person name="Walesch S."/>
            <person name="Walt C."/>
            <person name="Boldt J."/>
            <person name="Bunk B."/>
            <person name="Haeckl F.J.F.P.J."/>
            <person name="Gunesch A.P."/>
            <person name="Birkelbach J."/>
            <person name="Nuebel U."/>
            <person name="Pietschmann T."/>
            <person name="Bach T."/>
            <person name="Mueller R."/>
        </authorList>
    </citation>
    <scope>NUCLEOTIDE SEQUENCE [LARGE SCALE GENOMIC DNA]</scope>
    <source>
        <strain evidence="7 8">MSr12523</strain>
    </source>
</reference>
<organism evidence="7 8">
    <name type="scientific">Pendulispora brunnea</name>
    <dbReference type="NCBI Taxonomy" id="2905690"/>
    <lineage>
        <taxon>Bacteria</taxon>
        <taxon>Pseudomonadati</taxon>
        <taxon>Myxococcota</taxon>
        <taxon>Myxococcia</taxon>
        <taxon>Myxococcales</taxon>
        <taxon>Sorangiineae</taxon>
        <taxon>Pendulisporaceae</taxon>
        <taxon>Pendulispora</taxon>
    </lineage>
</organism>
<feature type="domain" description="AMP-dependent synthetase/ligase" evidence="5">
    <location>
        <begin position="14"/>
        <end position="392"/>
    </location>
</feature>
<dbReference type="EMBL" id="CP089982">
    <property type="protein sequence ID" value="WXA96549.1"/>
    <property type="molecule type" value="Genomic_DNA"/>
</dbReference>
<dbReference type="InterPro" id="IPR020845">
    <property type="entry name" value="AMP-binding_CS"/>
</dbReference>
<dbReference type="PROSITE" id="PS00455">
    <property type="entry name" value="AMP_BINDING"/>
    <property type="match status" value="1"/>
</dbReference>
<feature type="domain" description="AMP-binding enzyme C-terminal" evidence="6">
    <location>
        <begin position="446"/>
        <end position="522"/>
    </location>
</feature>
<evidence type="ECO:0000256" key="2">
    <source>
        <dbReference type="ARBA" id="ARBA00022598"/>
    </source>
</evidence>
<evidence type="ECO:0000259" key="6">
    <source>
        <dbReference type="Pfam" id="PF13193"/>
    </source>
</evidence>
<dbReference type="InterPro" id="IPR025110">
    <property type="entry name" value="AMP-bd_C"/>
</dbReference>
<keyword evidence="4" id="KW-0443">Lipid metabolism</keyword>
<dbReference type="SUPFAM" id="SSF56801">
    <property type="entry name" value="Acetyl-CoA synthetase-like"/>
    <property type="match status" value="1"/>
</dbReference>
<dbReference type="Pfam" id="PF13193">
    <property type="entry name" value="AMP-binding_C"/>
    <property type="match status" value="1"/>
</dbReference>
<evidence type="ECO:0000256" key="3">
    <source>
        <dbReference type="ARBA" id="ARBA00022832"/>
    </source>
</evidence>
<dbReference type="InterPro" id="IPR000873">
    <property type="entry name" value="AMP-dep_synth/lig_dom"/>
</dbReference>
<evidence type="ECO:0000256" key="1">
    <source>
        <dbReference type="ARBA" id="ARBA00006432"/>
    </source>
</evidence>
<evidence type="ECO:0000313" key="7">
    <source>
        <dbReference type="EMBL" id="WXA96549.1"/>
    </source>
</evidence>
<dbReference type="RefSeq" id="WP_394847166.1">
    <property type="nucleotide sequence ID" value="NZ_CP089982.1"/>
</dbReference>
<evidence type="ECO:0000259" key="5">
    <source>
        <dbReference type="Pfam" id="PF00501"/>
    </source>
</evidence>
<dbReference type="InterPro" id="IPR045851">
    <property type="entry name" value="AMP-bd_C_sf"/>
</dbReference>
<sequence>MHSFSPLTPTVFLERTGRVFANATAIRHDDGLVTYGNLLRRSRRLATVLREHGVRYGDCIGLMSDNGPQVIEANFGIPGAGGVVVSLNPWLPTDDIVKQLQMVASRILIVSRACLQRHGLEALSGGGSRRLIGFGATPDKDATCIDYEDAIASAADEIPLNDMVRSEMDPIVVNFTSGTTGLPKGVVMSHRGAYLHALGQVLMLGLTRQSRYLWTLPMFHVNGWGHIWSNAAVGAGQIMTEVPGPTEEEETRFASLLGEAGVTHLAGAPRLLRRIVSAGAAASALKGCIVVTGGAAPTRPLLKQLEALGATLIHQYGLNETFGPYVVCEEQWDWAHEDSESRAAFRARQGVAAIHAGTGLRVVDADGLDVPADGKTPGEVLMSGNTVALGYYNNPEATARSFVNGWFHSGDLAVVHPDGYLEIKDRIKDLIYVETDYGWENISSIEVENVLVQCPGVGDAALIGLQTDDAQEGARLIAVIEASSQPAPSLEALHDYCERHLPVHMRPSRFVLSSIPKTATGKTRKDLLVDRALREP</sequence>
<evidence type="ECO:0000256" key="4">
    <source>
        <dbReference type="ARBA" id="ARBA00023098"/>
    </source>
</evidence>
<dbReference type="Gene3D" id="3.40.50.12780">
    <property type="entry name" value="N-terminal domain of ligase-like"/>
    <property type="match status" value="1"/>
</dbReference>
<dbReference type="InterPro" id="IPR042099">
    <property type="entry name" value="ANL_N_sf"/>
</dbReference>
<accession>A0ABZ2KI03</accession>
<protein>
    <submittedName>
        <fullName evidence="7">AMP-binding protein</fullName>
    </submittedName>
</protein>
<keyword evidence="8" id="KW-1185">Reference proteome</keyword>
<dbReference type="Gene3D" id="3.30.300.30">
    <property type="match status" value="1"/>
</dbReference>
<dbReference type="Proteomes" id="UP001379533">
    <property type="component" value="Chromosome"/>
</dbReference>
<dbReference type="PANTHER" id="PTHR43859">
    <property type="entry name" value="ACYL-ACTIVATING ENZYME"/>
    <property type="match status" value="1"/>
</dbReference>
<gene>
    <name evidence="7" type="ORF">LZC95_06815</name>
</gene>
<keyword evidence="2" id="KW-0436">Ligase</keyword>
<keyword evidence="3" id="KW-0276">Fatty acid metabolism</keyword>
<dbReference type="Pfam" id="PF00501">
    <property type="entry name" value="AMP-binding"/>
    <property type="match status" value="1"/>
</dbReference>
<evidence type="ECO:0000313" key="8">
    <source>
        <dbReference type="Proteomes" id="UP001379533"/>
    </source>
</evidence>
<proteinExistence type="inferred from homology"/>
<name>A0ABZ2KI03_9BACT</name>